<sequence length="72" mass="7629">MSVTGWPAAACWGPSVFSLALLSPQPANITAVPTIATPNIARVIRMTVVPLNCCSAERWAVEKHTAMAGKHE</sequence>
<name>A0A511H3X0_9BACT</name>
<gene>
    <name evidence="1" type="ORF">MVI01_00090</name>
</gene>
<dbReference type="EMBL" id="BJVY01000001">
    <property type="protein sequence ID" value="GEL68225.1"/>
    <property type="molecule type" value="Genomic_DNA"/>
</dbReference>
<reference evidence="1 2" key="1">
    <citation type="submission" date="2019-07" db="EMBL/GenBank/DDBJ databases">
        <title>Whole genome shotgun sequence of Myxococcus virescens NBRC 100334.</title>
        <authorList>
            <person name="Hosoyama A."/>
            <person name="Uohara A."/>
            <person name="Ohji S."/>
            <person name="Ichikawa N."/>
        </authorList>
    </citation>
    <scope>NUCLEOTIDE SEQUENCE [LARGE SCALE GENOMIC DNA]</scope>
    <source>
        <strain evidence="1 2">NBRC 100334</strain>
    </source>
</reference>
<proteinExistence type="predicted"/>
<protein>
    <submittedName>
        <fullName evidence="1">Uncharacterized protein</fullName>
    </submittedName>
</protein>
<evidence type="ECO:0000313" key="1">
    <source>
        <dbReference type="EMBL" id="GEL68225.1"/>
    </source>
</evidence>
<dbReference type="AlphaFoldDB" id="A0A511H3X0"/>
<accession>A0A511H3X0</accession>
<evidence type="ECO:0000313" key="2">
    <source>
        <dbReference type="Proteomes" id="UP000321224"/>
    </source>
</evidence>
<organism evidence="1 2">
    <name type="scientific">Myxococcus virescens</name>
    <dbReference type="NCBI Taxonomy" id="83456"/>
    <lineage>
        <taxon>Bacteria</taxon>
        <taxon>Pseudomonadati</taxon>
        <taxon>Myxococcota</taxon>
        <taxon>Myxococcia</taxon>
        <taxon>Myxococcales</taxon>
        <taxon>Cystobacterineae</taxon>
        <taxon>Myxococcaceae</taxon>
        <taxon>Myxococcus</taxon>
    </lineage>
</organism>
<comment type="caution">
    <text evidence="1">The sequence shown here is derived from an EMBL/GenBank/DDBJ whole genome shotgun (WGS) entry which is preliminary data.</text>
</comment>
<dbReference type="Proteomes" id="UP000321224">
    <property type="component" value="Unassembled WGS sequence"/>
</dbReference>